<dbReference type="Proteomes" id="UP000245959">
    <property type="component" value="Unassembled WGS sequence"/>
</dbReference>
<proteinExistence type="predicted"/>
<evidence type="ECO:0000313" key="3">
    <source>
        <dbReference type="Proteomes" id="UP000245959"/>
    </source>
</evidence>
<dbReference type="AlphaFoldDB" id="A0A2U1AJM0"/>
<sequence>MLFVLFALGIWFLFPQARENLNFVKIAARTGERFGGQEFSTLEYFLRQIIITGLGCMMITGTLMLKRKRESFLGLNLLLAIAFINIATIVGEQRSTQVYSAFACIFLLCKTFPEHRRYIFITLTGSALGILTLLSLYKHLYVFQMDSYGSAIAETGFNGYELTKNLELYLLGPLTIASVFDFAVQSEGVFTIQRFLLDLLRPFIGISFLVKDSSLDTTTILYNLFVTDNRASNGFLLPISGHCFLYFGYLLAPGLICICYYLAFQLERILINTRSVFIGFWGSYFFIRLASCMVASNIYTVITSFSLVLIFTAGIYCAQRVYDRCKLL</sequence>
<feature type="transmembrane region" description="Helical" evidence="1">
    <location>
        <begin position="119"/>
        <end position="137"/>
    </location>
</feature>
<keyword evidence="1" id="KW-1133">Transmembrane helix</keyword>
<accession>A0A2U1AJM0</accession>
<dbReference type="EMBL" id="QEKH01000034">
    <property type="protein sequence ID" value="PVY36616.1"/>
    <property type="molecule type" value="Genomic_DNA"/>
</dbReference>
<comment type="caution">
    <text evidence="2">The sequence shown here is derived from an EMBL/GenBank/DDBJ whole genome shotgun (WGS) entry which is preliminary data.</text>
</comment>
<protein>
    <recommendedName>
        <fullName evidence="4">Oligosaccharide repeat unit polymerase</fullName>
    </recommendedName>
</protein>
<feature type="transmembrane region" description="Helical" evidence="1">
    <location>
        <begin position="44"/>
        <end position="65"/>
    </location>
</feature>
<evidence type="ECO:0000313" key="2">
    <source>
        <dbReference type="EMBL" id="PVY36616.1"/>
    </source>
</evidence>
<evidence type="ECO:0000256" key="1">
    <source>
        <dbReference type="SAM" id="Phobius"/>
    </source>
</evidence>
<evidence type="ECO:0008006" key="4">
    <source>
        <dbReference type="Google" id="ProtNLM"/>
    </source>
</evidence>
<organism evidence="2 3">
    <name type="scientific">Victivallis vadensis</name>
    <dbReference type="NCBI Taxonomy" id="172901"/>
    <lineage>
        <taxon>Bacteria</taxon>
        <taxon>Pseudomonadati</taxon>
        <taxon>Lentisphaerota</taxon>
        <taxon>Lentisphaeria</taxon>
        <taxon>Victivallales</taxon>
        <taxon>Victivallaceae</taxon>
        <taxon>Victivallis</taxon>
    </lineage>
</organism>
<feature type="transmembrane region" description="Helical" evidence="1">
    <location>
        <begin position="244"/>
        <end position="263"/>
    </location>
</feature>
<gene>
    <name evidence="2" type="ORF">C8D82_13422</name>
</gene>
<keyword evidence="1" id="KW-0812">Transmembrane</keyword>
<feature type="transmembrane region" description="Helical" evidence="1">
    <location>
        <begin position="297"/>
        <end position="318"/>
    </location>
</feature>
<keyword evidence="3" id="KW-1185">Reference proteome</keyword>
<feature type="transmembrane region" description="Helical" evidence="1">
    <location>
        <begin position="72"/>
        <end position="90"/>
    </location>
</feature>
<keyword evidence="1" id="KW-0472">Membrane</keyword>
<reference evidence="2 3" key="1">
    <citation type="submission" date="2018-04" db="EMBL/GenBank/DDBJ databases">
        <title>Genomic Encyclopedia of Type Strains, Phase IV (KMG-IV): sequencing the most valuable type-strain genomes for metagenomic binning, comparative biology and taxonomic classification.</title>
        <authorList>
            <person name="Goeker M."/>
        </authorList>
    </citation>
    <scope>NUCLEOTIDE SEQUENCE [LARGE SCALE GENOMIC DNA]</scope>
    <source>
        <strain evidence="2 3">DSM 14823</strain>
    </source>
</reference>
<feature type="transmembrane region" description="Helical" evidence="1">
    <location>
        <begin position="275"/>
        <end position="291"/>
    </location>
</feature>
<name>A0A2U1AJM0_9BACT</name>